<evidence type="ECO:0000313" key="3">
    <source>
        <dbReference type="Proteomes" id="UP000656804"/>
    </source>
</evidence>
<comment type="caution">
    <text evidence="2">The sequence shown here is derived from an EMBL/GenBank/DDBJ whole genome shotgun (WGS) entry which is preliminary data.</text>
</comment>
<dbReference type="Pfam" id="PF24553">
    <property type="entry name" value="Rv0428c_C"/>
    <property type="match status" value="1"/>
</dbReference>
<dbReference type="CDD" id="cd04301">
    <property type="entry name" value="NAT_SF"/>
    <property type="match status" value="1"/>
</dbReference>
<reference evidence="2" key="1">
    <citation type="submission" date="2020-11" db="EMBL/GenBank/DDBJ databases">
        <title>Nocardioides sp. CBS4Y-1, whole genome shotgun sequence.</title>
        <authorList>
            <person name="Tuo L."/>
        </authorList>
    </citation>
    <scope>NUCLEOTIDE SEQUENCE</scope>
    <source>
        <strain evidence="2">CBS4Y-1</strain>
    </source>
</reference>
<accession>A0A930V253</accession>
<dbReference type="AlphaFoldDB" id="A0A930V253"/>
<feature type="domain" description="N-acetyltransferase" evidence="1">
    <location>
        <begin position="201"/>
        <end position="326"/>
    </location>
</feature>
<dbReference type="GO" id="GO:0016747">
    <property type="term" value="F:acyltransferase activity, transferring groups other than amino-acyl groups"/>
    <property type="evidence" value="ECO:0007669"/>
    <property type="project" value="InterPro"/>
</dbReference>
<protein>
    <submittedName>
        <fullName evidence="2">GNAT family N-acetyltransferase</fullName>
    </submittedName>
</protein>
<keyword evidence="3" id="KW-1185">Reference proteome</keyword>
<dbReference type="InterPro" id="IPR056935">
    <property type="entry name" value="Rv0428c-like_C"/>
</dbReference>
<dbReference type="SUPFAM" id="SSF55729">
    <property type="entry name" value="Acyl-CoA N-acyltransferases (Nat)"/>
    <property type="match status" value="1"/>
</dbReference>
<dbReference type="EMBL" id="JADIVZ010000005">
    <property type="protein sequence ID" value="MBF4162392.1"/>
    <property type="molecule type" value="Genomic_DNA"/>
</dbReference>
<name>A0A930V253_9ACTN</name>
<gene>
    <name evidence="2" type="ORF">ISG29_11885</name>
</gene>
<dbReference type="PROSITE" id="PS51186">
    <property type="entry name" value="GNAT"/>
    <property type="match status" value="1"/>
</dbReference>
<evidence type="ECO:0000259" key="1">
    <source>
        <dbReference type="PROSITE" id="PS51186"/>
    </source>
</evidence>
<proteinExistence type="predicted"/>
<dbReference type="Proteomes" id="UP000656804">
    <property type="component" value="Unassembled WGS sequence"/>
</dbReference>
<dbReference type="RefSeq" id="WP_194503653.1">
    <property type="nucleotide sequence ID" value="NZ_JADIVZ010000005.1"/>
</dbReference>
<sequence>MSDRSGAPRPGAQARSLGPHVVGSRIVVRRVLRSDDGSVLTGPSGGPAMTDLLGTCLAWADGICVVQPDAPDAEGADGPVRIPLDDIVSGKPVPPRPSVRQRTSVREAEAHSFVMFPDVDRVDLGDWVLRCDPAPVGRLFKRANSCLALGDPGCSFSDAERAVRDFYTGRGRDVLVQVEADGDLEAAFTASGWVPLDHGEVEFRLGSLSMVRRARRALGGGDAADVRVEVTGDRAHAVLPGQPSPRAEGRAAVHEDWLGLHALHTHLEHRRRGLAGQVVDALLEWGAERGALTCWLHVETDNAPARALYDSLGLLTHHRARYLRPG</sequence>
<dbReference type="InterPro" id="IPR000182">
    <property type="entry name" value="GNAT_dom"/>
</dbReference>
<dbReference type="Gene3D" id="3.40.630.30">
    <property type="match status" value="1"/>
</dbReference>
<dbReference type="InterPro" id="IPR016181">
    <property type="entry name" value="Acyl_CoA_acyltransferase"/>
</dbReference>
<evidence type="ECO:0000313" key="2">
    <source>
        <dbReference type="EMBL" id="MBF4162392.1"/>
    </source>
</evidence>
<organism evidence="2 3">
    <name type="scientific">Nocardioides acrostichi</name>
    <dbReference type="NCBI Taxonomy" id="2784339"/>
    <lineage>
        <taxon>Bacteria</taxon>
        <taxon>Bacillati</taxon>
        <taxon>Actinomycetota</taxon>
        <taxon>Actinomycetes</taxon>
        <taxon>Propionibacteriales</taxon>
        <taxon>Nocardioidaceae</taxon>
        <taxon>Nocardioides</taxon>
    </lineage>
</organism>